<evidence type="ECO:0000256" key="7">
    <source>
        <dbReference type="ARBA" id="ARBA00022642"/>
    </source>
</evidence>
<feature type="active site" description="Proton acceptor" evidence="12">
    <location>
        <position position="291"/>
    </location>
</feature>
<dbReference type="Gene3D" id="3.50.50.60">
    <property type="entry name" value="FAD/NAD(P)-binding domain"/>
    <property type="match status" value="1"/>
</dbReference>
<dbReference type="AlphaFoldDB" id="A0A2K8N516"/>
<feature type="domain" description="FAD-dependent oxidoreductase 2 FAD-binding" evidence="14">
    <location>
        <begin position="21"/>
        <end position="393"/>
    </location>
</feature>
<comment type="subcellular location">
    <subcellularLocation>
        <location evidence="13">Cytoplasm</location>
    </subcellularLocation>
</comment>
<dbReference type="FunFam" id="3.90.700.10:FF:000002">
    <property type="entry name" value="L-aspartate oxidase"/>
    <property type="match status" value="1"/>
</dbReference>
<gene>
    <name evidence="16" type="primary">nadB</name>
    <name evidence="16" type="ORF">CVV65_00525</name>
</gene>
<reference evidence="17" key="1">
    <citation type="submission" date="2017-11" db="EMBL/GenBank/DDBJ databases">
        <title>Complete Genome Sequence of Kyrpidia sp. Strain EA-1, a thermophilic, hydrogen-oxidizing Bacterium, isolated from the Azores.</title>
        <authorList>
            <person name="Reiner J.E."/>
            <person name="Lapp C.J."/>
            <person name="Bunk B."/>
            <person name="Gescher J."/>
        </authorList>
    </citation>
    <scope>NUCLEOTIDE SEQUENCE [LARGE SCALE GENOMIC DNA]</scope>
    <source>
        <strain evidence="17">EA-1</strain>
    </source>
</reference>
<sequence>MVVPRYVASVDPREAPAHEVDAVVIGAGIAGLYAALKLAAWGKVAVLYKGAPEDSNTFAAQGGIAAAVGVDDSPDLHAQDTLAAGAGLNEPEAVRTLVEEAPSVIRDLIEQGASFDRSDGEYALTREAAHSRRRILHSGGDATGKGIASALLRQVGRHPNITLWEQTMVVDLLTVGGRCVGAVAVQEDGRETVWHVFVGAATILATGGAGQLFARTTNPAGATGDGIALAYRAGAEVRDLEFVQFHPTAYAGEGAPAFLLSEALRGEGAVLRNRDGHRFLENHPQRELAPRDVVARAIAKELNQGEESRVYLDMTHRPAEWLRDRFPNIYDFLLGQGVDMARDWIPVAPAAHYMMGGVVTDLDGRTTIPGLFAVGETASTGVQGANRLASNSLIEGAVFARRAAERARQEGFRRRRSLSLNGPEVADEGYPSSIRSLPDPRVPGAIESFRRELQRLMMKEVGVFRSGDSIARALSGLGRWLPSLVYPVRNRAEAEWVNLLTTAFLVVEAAQLRKESRGAHYRHDFPETNDTEWRAHLVFSRDRGAYIREVDR</sequence>
<dbReference type="GO" id="GO:0008734">
    <property type="term" value="F:L-aspartate oxidase activity"/>
    <property type="evidence" value="ECO:0007669"/>
    <property type="project" value="UniProtKB-UniRule"/>
</dbReference>
<dbReference type="PIRSF" id="PIRSF000171">
    <property type="entry name" value="SDHA_APRA_LASPO"/>
    <property type="match status" value="1"/>
</dbReference>
<dbReference type="PRINTS" id="PR00368">
    <property type="entry name" value="FADPNR"/>
</dbReference>
<keyword evidence="7 13" id="KW-0662">Pyridine nucleotide biosynthesis</keyword>
<dbReference type="NCBIfam" id="NF005701">
    <property type="entry name" value="PRK07512.1"/>
    <property type="match status" value="1"/>
</dbReference>
<evidence type="ECO:0000313" key="17">
    <source>
        <dbReference type="Proteomes" id="UP000231932"/>
    </source>
</evidence>
<dbReference type="NCBIfam" id="TIGR00551">
    <property type="entry name" value="nadB"/>
    <property type="match status" value="1"/>
</dbReference>
<evidence type="ECO:0000256" key="2">
    <source>
        <dbReference type="ARBA" id="ARBA00004950"/>
    </source>
</evidence>
<dbReference type="GO" id="GO:0034628">
    <property type="term" value="P:'de novo' NAD+ biosynthetic process from L-aspartate"/>
    <property type="evidence" value="ECO:0007669"/>
    <property type="project" value="TreeGrafter"/>
</dbReference>
<comment type="pathway">
    <text evidence="2 13">Cofactor biosynthesis; NAD(+) biosynthesis; iminoaspartate from L-aspartate (oxidase route): step 1/1.</text>
</comment>
<keyword evidence="6 13" id="KW-0285">Flavoprotein</keyword>
<dbReference type="SUPFAM" id="SSF56425">
    <property type="entry name" value="Succinate dehydrogenase/fumarate reductase flavoprotein, catalytic domain"/>
    <property type="match status" value="1"/>
</dbReference>
<feature type="domain" description="Fumarate reductase/succinate dehydrogenase flavoprotein-like C-terminal" evidence="15">
    <location>
        <begin position="450"/>
        <end position="541"/>
    </location>
</feature>
<dbReference type="EMBL" id="CP024955">
    <property type="protein sequence ID" value="ATY83650.1"/>
    <property type="molecule type" value="Genomic_DNA"/>
</dbReference>
<comment type="catalytic activity">
    <reaction evidence="10">
        <text>L-aspartate + O2 = iminosuccinate + H2O2</text>
        <dbReference type="Rhea" id="RHEA:25876"/>
        <dbReference type="ChEBI" id="CHEBI:15379"/>
        <dbReference type="ChEBI" id="CHEBI:16240"/>
        <dbReference type="ChEBI" id="CHEBI:29991"/>
        <dbReference type="ChEBI" id="CHEBI:77875"/>
        <dbReference type="EC" id="1.4.3.16"/>
    </reaction>
    <physiologicalReaction direction="left-to-right" evidence="10">
        <dbReference type="Rhea" id="RHEA:25877"/>
    </physiologicalReaction>
</comment>
<dbReference type="InterPro" id="IPR036188">
    <property type="entry name" value="FAD/NAD-bd_sf"/>
</dbReference>
<evidence type="ECO:0000256" key="3">
    <source>
        <dbReference type="ARBA" id="ARBA00008562"/>
    </source>
</evidence>
<dbReference type="SUPFAM" id="SSF46977">
    <property type="entry name" value="Succinate dehydrogenase/fumarate reductase flavoprotein C-terminal domain"/>
    <property type="match status" value="1"/>
</dbReference>
<dbReference type="Pfam" id="PF00890">
    <property type="entry name" value="FAD_binding_2"/>
    <property type="match status" value="1"/>
</dbReference>
<keyword evidence="8 13" id="KW-0274">FAD</keyword>
<protein>
    <recommendedName>
        <fullName evidence="5 11">L-aspartate oxidase</fullName>
        <ecNumber evidence="4 11">1.4.3.16</ecNumber>
    </recommendedName>
</protein>
<dbReference type="KEGG" id="kyr:CVV65_00525"/>
<dbReference type="GO" id="GO:0033765">
    <property type="term" value="F:steroid dehydrogenase activity, acting on the CH-CH group of donors"/>
    <property type="evidence" value="ECO:0007669"/>
    <property type="project" value="UniProtKB-ARBA"/>
</dbReference>
<dbReference type="Gene3D" id="3.90.700.10">
    <property type="entry name" value="Succinate dehydrogenase/fumarate reductase flavoprotein, catalytic domain"/>
    <property type="match status" value="1"/>
</dbReference>
<dbReference type="InterPro" id="IPR015939">
    <property type="entry name" value="Fum_Rdtase/Succ_DH_flav-like_C"/>
</dbReference>
<dbReference type="PANTHER" id="PTHR42716:SF2">
    <property type="entry name" value="L-ASPARTATE OXIDASE, CHLOROPLASTIC"/>
    <property type="match status" value="1"/>
</dbReference>
<evidence type="ECO:0000256" key="12">
    <source>
        <dbReference type="PIRSR" id="PIRSR000171-1"/>
    </source>
</evidence>
<dbReference type="OrthoDB" id="9806724at2"/>
<accession>A0A2K8N516</accession>
<keyword evidence="9 13" id="KW-0560">Oxidoreductase</keyword>
<dbReference type="EC" id="1.4.3.16" evidence="4 11"/>
<dbReference type="SUPFAM" id="SSF51905">
    <property type="entry name" value="FAD/NAD(P)-binding domain"/>
    <property type="match status" value="1"/>
</dbReference>
<evidence type="ECO:0000256" key="10">
    <source>
        <dbReference type="ARBA" id="ARBA00048305"/>
    </source>
</evidence>
<evidence type="ECO:0000256" key="1">
    <source>
        <dbReference type="ARBA" id="ARBA00001974"/>
    </source>
</evidence>
<proteinExistence type="inferred from homology"/>
<dbReference type="InterPro" id="IPR005288">
    <property type="entry name" value="NadB"/>
</dbReference>
<evidence type="ECO:0000256" key="9">
    <source>
        <dbReference type="ARBA" id="ARBA00023002"/>
    </source>
</evidence>
<dbReference type="GO" id="GO:0005737">
    <property type="term" value="C:cytoplasm"/>
    <property type="evidence" value="ECO:0007669"/>
    <property type="project" value="UniProtKB-SubCell"/>
</dbReference>
<evidence type="ECO:0000256" key="6">
    <source>
        <dbReference type="ARBA" id="ARBA00022630"/>
    </source>
</evidence>
<name>A0A2K8N516_9BACL</name>
<comment type="function">
    <text evidence="13">Catalyzes the oxidation of L-aspartate to iminoaspartate.</text>
</comment>
<dbReference type="InterPro" id="IPR037099">
    <property type="entry name" value="Fum_R/Succ_DH_flav-like_C_sf"/>
</dbReference>
<organism evidence="16 17">
    <name type="scientific">Kyrpidia spormannii</name>
    <dbReference type="NCBI Taxonomy" id="2055160"/>
    <lineage>
        <taxon>Bacteria</taxon>
        <taxon>Bacillati</taxon>
        <taxon>Bacillota</taxon>
        <taxon>Bacilli</taxon>
        <taxon>Bacillales</taxon>
        <taxon>Alicyclobacillaceae</taxon>
        <taxon>Kyrpidia</taxon>
    </lineage>
</organism>
<evidence type="ECO:0000259" key="14">
    <source>
        <dbReference type="Pfam" id="PF00890"/>
    </source>
</evidence>
<evidence type="ECO:0000256" key="11">
    <source>
        <dbReference type="NCBIfam" id="TIGR00551"/>
    </source>
</evidence>
<evidence type="ECO:0000256" key="8">
    <source>
        <dbReference type="ARBA" id="ARBA00022827"/>
    </source>
</evidence>
<evidence type="ECO:0000256" key="5">
    <source>
        <dbReference type="ARBA" id="ARBA00021901"/>
    </source>
</evidence>
<dbReference type="Gene3D" id="1.20.58.100">
    <property type="entry name" value="Fumarate reductase/succinate dehydrogenase flavoprotein-like, C-terminal domain"/>
    <property type="match status" value="1"/>
</dbReference>
<keyword evidence="17" id="KW-1185">Reference proteome</keyword>
<dbReference type="Proteomes" id="UP000231932">
    <property type="component" value="Chromosome"/>
</dbReference>
<evidence type="ECO:0000313" key="16">
    <source>
        <dbReference type="EMBL" id="ATY83650.1"/>
    </source>
</evidence>
<dbReference type="UniPathway" id="UPA00253">
    <property type="reaction ID" value="UER00326"/>
</dbReference>
<dbReference type="InterPro" id="IPR027477">
    <property type="entry name" value="Succ_DH/fumarate_Rdtase_cat_sf"/>
</dbReference>
<comment type="cofactor">
    <cofactor evidence="1 13">
        <name>FAD</name>
        <dbReference type="ChEBI" id="CHEBI:57692"/>
    </cofactor>
</comment>
<dbReference type="PANTHER" id="PTHR42716">
    <property type="entry name" value="L-ASPARTATE OXIDASE"/>
    <property type="match status" value="1"/>
</dbReference>
<dbReference type="InterPro" id="IPR003953">
    <property type="entry name" value="FAD-dep_OxRdtase_2_FAD-bd"/>
</dbReference>
<dbReference type="Pfam" id="PF02910">
    <property type="entry name" value="Succ_DH_flav_C"/>
    <property type="match status" value="1"/>
</dbReference>
<dbReference type="RefSeq" id="WP_100666510.1">
    <property type="nucleotide sequence ID" value="NZ_CP024955.1"/>
</dbReference>
<evidence type="ECO:0000256" key="4">
    <source>
        <dbReference type="ARBA" id="ARBA00012173"/>
    </source>
</evidence>
<evidence type="ECO:0000259" key="15">
    <source>
        <dbReference type="Pfam" id="PF02910"/>
    </source>
</evidence>
<dbReference type="PRINTS" id="PR00411">
    <property type="entry name" value="PNDRDTASEI"/>
</dbReference>
<evidence type="ECO:0000256" key="13">
    <source>
        <dbReference type="RuleBase" id="RU362049"/>
    </source>
</evidence>
<comment type="similarity">
    <text evidence="3 13">Belongs to the FAD-dependent oxidoreductase 2 family. NadB subfamily.</text>
</comment>